<dbReference type="AlphaFoldDB" id="A0A6H5GKY6"/>
<protein>
    <submittedName>
        <fullName evidence="1">Uncharacterized protein</fullName>
    </submittedName>
</protein>
<reference evidence="1 2" key="1">
    <citation type="submission" date="2020-02" db="EMBL/GenBank/DDBJ databases">
        <authorList>
            <person name="Ferguson B K."/>
        </authorList>
    </citation>
    <scope>NUCLEOTIDE SEQUENCE [LARGE SCALE GENOMIC DNA]</scope>
</reference>
<keyword evidence="2" id="KW-1185">Reference proteome</keyword>
<evidence type="ECO:0000313" key="2">
    <source>
        <dbReference type="Proteomes" id="UP000479000"/>
    </source>
</evidence>
<evidence type="ECO:0000313" key="1">
    <source>
        <dbReference type="EMBL" id="CAB0002249.1"/>
    </source>
</evidence>
<sequence length="54" mass="6219">MFGYKSTLLSLGNKFMPSWISFDKLGLIDRVSAPRFGSIGDQLYRQLKRPLQIK</sequence>
<dbReference type="Proteomes" id="UP000479000">
    <property type="component" value="Unassembled WGS sequence"/>
</dbReference>
<dbReference type="EMBL" id="CADCXU010011984">
    <property type="protein sequence ID" value="CAB0002249.1"/>
    <property type="molecule type" value="Genomic_DNA"/>
</dbReference>
<accession>A0A6H5GKY6</accession>
<name>A0A6H5GKY6_9HEMI</name>
<proteinExistence type="predicted"/>
<dbReference type="OrthoDB" id="18585at2759"/>
<organism evidence="1 2">
    <name type="scientific">Nesidiocoris tenuis</name>
    <dbReference type="NCBI Taxonomy" id="355587"/>
    <lineage>
        <taxon>Eukaryota</taxon>
        <taxon>Metazoa</taxon>
        <taxon>Ecdysozoa</taxon>
        <taxon>Arthropoda</taxon>
        <taxon>Hexapoda</taxon>
        <taxon>Insecta</taxon>
        <taxon>Pterygota</taxon>
        <taxon>Neoptera</taxon>
        <taxon>Paraneoptera</taxon>
        <taxon>Hemiptera</taxon>
        <taxon>Heteroptera</taxon>
        <taxon>Panheteroptera</taxon>
        <taxon>Cimicomorpha</taxon>
        <taxon>Miridae</taxon>
        <taxon>Dicyphina</taxon>
        <taxon>Nesidiocoris</taxon>
    </lineage>
</organism>
<gene>
    <name evidence="1" type="ORF">NTEN_LOCUS8036</name>
</gene>